<dbReference type="Gene3D" id="2.40.10.220">
    <property type="entry name" value="predicted glycosyltransferase like domains"/>
    <property type="match status" value="1"/>
</dbReference>
<keyword evidence="4" id="KW-1185">Reference proteome</keyword>
<feature type="domain" description="Type III secretion system flagellar brake protein YcgR PilZN" evidence="2">
    <location>
        <begin position="36"/>
        <end position="111"/>
    </location>
</feature>
<dbReference type="InterPro" id="IPR009926">
    <property type="entry name" value="T3SS_YcgR_PilZN"/>
</dbReference>
<evidence type="ECO:0000256" key="1">
    <source>
        <dbReference type="SAM" id="MobiDB-lite"/>
    </source>
</evidence>
<feature type="region of interest" description="Disordered" evidence="1">
    <location>
        <begin position="1"/>
        <end position="21"/>
    </location>
</feature>
<accession>A0A7X4GQX2</accession>
<dbReference type="EMBL" id="WWCK01000004">
    <property type="protein sequence ID" value="MYM68008.1"/>
    <property type="molecule type" value="Genomic_DNA"/>
</dbReference>
<dbReference type="Pfam" id="PF07317">
    <property type="entry name" value="PilZN"/>
    <property type="match status" value="1"/>
</dbReference>
<comment type="caution">
    <text evidence="3">The sequence shown here is derived from an EMBL/GenBank/DDBJ whole genome shotgun (WGS) entry which is preliminary data.</text>
</comment>
<evidence type="ECO:0000313" key="3">
    <source>
        <dbReference type="EMBL" id="MYM68008.1"/>
    </source>
</evidence>
<reference evidence="3 4" key="1">
    <citation type="submission" date="2019-12" db="EMBL/GenBank/DDBJ databases">
        <title>Novel species isolated from a subtropical stream in China.</title>
        <authorList>
            <person name="Lu H."/>
        </authorList>
    </citation>
    <scope>NUCLEOTIDE SEQUENCE [LARGE SCALE GENOMIC DNA]</scope>
    <source>
        <strain evidence="3 4">FT55W</strain>
    </source>
</reference>
<evidence type="ECO:0000259" key="2">
    <source>
        <dbReference type="Pfam" id="PF07317"/>
    </source>
</evidence>
<organism evidence="3 4">
    <name type="scientific">Duganella rivi</name>
    <dbReference type="NCBI Taxonomy" id="2666083"/>
    <lineage>
        <taxon>Bacteria</taxon>
        <taxon>Pseudomonadati</taxon>
        <taxon>Pseudomonadota</taxon>
        <taxon>Betaproteobacteria</taxon>
        <taxon>Burkholderiales</taxon>
        <taxon>Oxalobacteraceae</taxon>
        <taxon>Telluria group</taxon>
        <taxon>Duganella</taxon>
    </lineage>
</organism>
<gene>
    <name evidence="3" type="ORF">GTP45_14380</name>
</gene>
<evidence type="ECO:0000313" key="4">
    <source>
        <dbReference type="Proteomes" id="UP000450012"/>
    </source>
</evidence>
<protein>
    <submittedName>
        <fullName evidence="3">PilZ domain-containing protein</fullName>
    </submittedName>
</protein>
<dbReference type="AlphaFoldDB" id="A0A7X4GQX2"/>
<dbReference type="Proteomes" id="UP000450012">
    <property type="component" value="Unassembled WGS sequence"/>
</dbReference>
<proteinExistence type="predicted"/>
<name>A0A7X4GQX2_9BURK</name>
<sequence>MTLHEPHSTLSRKGPPRPQDAIAPFTAQPDNSFDMATEDEIGDALTLLAEHGDAISMYAPGSREPILGRILSVDPELPHFVMELNEGATLPSGKITFVTTLRSAKLQFRLSKDDWDPLPGQPLHIPMVFPETCTVLNRRTTERLETPLGITCTAAFAVSETNFHELPVYDISDGGLGMHCSKARAKGLIKGRKLHDVVLEMGEITIEVAEMEIRYTRAFRSFLAGEQLHLGCMFTQLTPEATSKIKTVLDQIKNP</sequence>